<sequence>MVAKSKVSAEGQLFKKLFAVIVRNLSAAADTSFFMDMDVDLLCQILSSGNTHNL</sequence>
<gene>
    <name evidence="1" type="ORF">DPMN_121899</name>
</gene>
<reference evidence="1" key="2">
    <citation type="submission" date="2020-11" db="EMBL/GenBank/DDBJ databases">
        <authorList>
            <person name="McCartney M.A."/>
            <person name="Auch B."/>
            <person name="Kono T."/>
            <person name="Mallez S."/>
            <person name="Becker A."/>
            <person name="Gohl D.M."/>
            <person name="Silverstein K.A.T."/>
            <person name="Koren S."/>
            <person name="Bechman K.B."/>
            <person name="Herman A."/>
            <person name="Abrahante J.E."/>
            <person name="Garbe J."/>
        </authorList>
    </citation>
    <scope>NUCLEOTIDE SEQUENCE</scope>
    <source>
        <strain evidence="1">Duluth1</strain>
        <tissue evidence="1">Whole animal</tissue>
    </source>
</reference>
<evidence type="ECO:0000313" key="1">
    <source>
        <dbReference type="EMBL" id="KAH3820155.1"/>
    </source>
</evidence>
<protein>
    <submittedName>
        <fullName evidence="1">Uncharacterized protein</fullName>
    </submittedName>
</protein>
<comment type="caution">
    <text evidence="1">The sequence shown here is derived from an EMBL/GenBank/DDBJ whole genome shotgun (WGS) entry which is preliminary data.</text>
</comment>
<dbReference type="AlphaFoldDB" id="A0A9D4GRI3"/>
<proteinExistence type="predicted"/>
<evidence type="ECO:0000313" key="2">
    <source>
        <dbReference type="Proteomes" id="UP000828390"/>
    </source>
</evidence>
<accession>A0A9D4GRI3</accession>
<dbReference type="Proteomes" id="UP000828390">
    <property type="component" value="Unassembled WGS sequence"/>
</dbReference>
<reference evidence="1" key="1">
    <citation type="journal article" date="2019" name="bioRxiv">
        <title>The Genome of the Zebra Mussel, Dreissena polymorpha: A Resource for Invasive Species Research.</title>
        <authorList>
            <person name="McCartney M.A."/>
            <person name="Auch B."/>
            <person name="Kono T."/>
            <person name="Mallez S."/>
            <person name="Zhang Y."/>
            <person name="Obille A."/>
            <person name="Becker A."/>
            <person name="Abrahante J.E."/>
            <person name="Garbe J."/>
            <person name="Badalamenti J.P."/>
            <person name="Herman A."/>
            <person name="Mangelson H."/>
            <person name="Liachko I."/>
            <person name="Sullivan S."/>
            <person name="Sone E.D."/>
            <person name="Koren S."/>
            <person name="Silverstein K.A.T."/>
            <person name="Beckman K.B."/>
            <person name="Gohl D.M."/>
        </authorList>
    </citation>
    <scope>NUCLEOTIDE SEQUENCE</scope>
    <source>
        <strain evidence="1">Duluth1</strain>
        <tissue evidence="1">Whole animal</tissue>
    </source>
</reference>
<name>A0A9D4GRI3_DREPO</name>
<dbReference type="EMBL" id="JAIWYP010000005">
    <property type="protein sequence ID" value="KAH3820155.1"/>
    <property type="molecule type" value="Genomic_DNA"/>
</dbReference>
<organism evidence="1 2">
    <name type="scientific">Dreissena polymorpha</name>
    <name type="common">Zebra mussel</name>
    <name type="synonym">Mytilus polymorpha</name>
    <dbReference type="NCBI Taxonomy" id="45954"/>
    <lineage>
        <taxon>Eukaryota</taxon>
        <taxon>Metazoa</taxon>
        <taxon>Spiralia</taxon>
        <taxon>Lophotrochozoa</taxon>
        <taxon>Mollusca</taxon>
        <taxon>Bivalvia</taxon>
        <taxon>Autobranchia</taxon>
        <taxon>Heteroconchia</taxon>
        <taxon>Euheterodonta</taxon>
        <taxon>Imparidentia</taxon>
        <taxon>Neoheterodontei</taxon>
        <taxon>Myida</taxon>
        <taxon>Dreissenoidea</taxon>
        <taxon>Dreissenidae</taxon>
        <taxon>Dreissena</taxon>
    </lineage>
</organism>
<keyword evidence="2" id="KW-1185">Reference proteome</keyword>